<dbReference type="KEGG" id="hsi:BOX17_02455"/>
<dbReference type="SUPFAM" id="SSF158452">
    <property type="entry name" value="YqcC-like"/>
    <property type="match status" value="1"/>
</dbReference>
<evidence type="ECO:0000259" key="1">
    <source>
        <dbReference type="Pfam" id="PF04287"/>
    </source>
</evidence>
<dbReference type="Gene3D" id="1.20.1440.40">
    <property type="entry name" value="YqcC-like"/>
    <property type="match status" value="1"/>
</dbReference>
<organism evidence="2 3">
    <name type="scientific">Halomonas aestuarii</name>
    <dbReference type="NCBI Taxonomy" id="1897729"/>
    <lineage>
        <taxon>Bacteria</taxon>
        <taxon>Pseudomonadati</taxon>
        <taxon>Pseudomonadota</taxon>
        <taxon>Gammaproteobacteria</taxon>
        <taxon>Oceanospirillales</taxon>
        <taxon>Halomonadaceae</taxon>
        <taxon>Halomonas</taxon>
    </lineage>
</organism>
<dbReference type="EMBL" id="CP018139">
    <property type="protein sequence ID" value="APE29922.1"/>
    <property type="molecule type" value="Genomic_DNA"/>
</dbReference>
<keyword evidence="3" id="KW-1185">Reference proteome</keyword>
<evidence type="ECO:0000313" key="3">
    <source>
        <dbReference type="Proteomes" id="UP000181985"/>
    </source>
</evidence>
<dbReference type="AlphaFoldDB" id="A0A1J0VD58"/>
<dbReference type="PANTHER" id="PTHR39586:SF1">
    <property type="entry name" value="CYTOPLASMIC PROTEIN"/>
    <property type="match status" value="1"/>
</dbReference>
<gene>
    <name evidence="2" type="ORF">BOX17_02455</name>
</gene>
<dbReference type="GO" id="GO:0044010">
    <property type="term" value="P:single-species biofilm formation"/>
    <property type="evidence" value="ECO:0007669"/>
    <property type="project" value="TreeGrafter"/>
</dbReference>
<dbReference type="Pfam" id="PF04287">
    <property type="entry name" value="DUF446"/>
    <property type="match status" value="1"/>
</dbReference>
<reference evidence="3" key="1">
    <citation type="submission" date="2016-11" db="EMBL/GenBank/DDBJ databases">
        <title>Halolamina sediminis sp. nov., an extremely halophilic archaeon isolated from solar salt.</title>
        <authorList>
            <person name="Koh H.-W."/>
            <person name="Rani S."/>
            <person name="Park S.-J."/>
        </authorList>
    </citation>
    <scope>NUCLEOTIDE SEQUENCE [LARGE SCALE GENOMIC DNA]</scope>
    <source>
        <strain evidence="3">Hb3</strain>
    </source>
</reference>
<dbReference type="InterPro" id="IPR023376">
    <property type="entry name" value="YqcC-like_dom"/>
</dbReference>
<dbReference type="InterPro" id="IPR007384">
    <property type="entry name" value="UCP006257"/>
</dbReference>
<protein>
    <recommendedName>
        <fullName evidence="1">YqcC-like domain-containing protein</fullName>
    </recommendedName>
</protein>
<feature type="domain" description="YqcC-like" evidence="1">
    <location>
        <begin position="9"/>
        <end position="105"/>
    </location>
</feature>
<evidence type="ECO:0000313" key="2">
    <source>
        <dbReference type="EMBL" id="APE29922.1"/>
    </source>
</evidence>
<dbReference type="OrthoDB" id="8794567at2"/>
<dbReference type="Proteomes" id="UP000181985">
    <property type="component" value="Chromosome"/>
</dbReference>
<proteinExistence type="predicted"/>
<sequence length="110" mass="12400">MTVHDELGTALRELEATMKAASLWRMERPEPGAFDSVQPFCIDTMSLPQWLRFVFIVRLEALVEARAPMPATCDVAPAVEAWLTQEGARASDRLLLCRVVEEIDRLVTEN</sequence>
<dbReference type="RefSeq" id="WP_071941909.1">
    <property type="nucleotide sequence ID" value="NZ_CP018139.1"/>
</dbReference>
<dbReference type="PANTHER" id="PTHR39586">
    <property type="entry name" value="CYTOPLASMIC PROTEIN-RELATED"/>
    <property type="match status" value="1"/>
</dbReference>
<accession>A0A1J0VD58</accession>
<name>A0A1J0VD58_9GAMM</name>
<dbReference type="InterPro" id="IPR036814">
    <property type="entry name" value="YqcC-like_sf"/>
</dbReference>